<gene>
    <name evidence="1" type="ORF">JIN84_21220</name>
</gene>
<evidence type="ECO:0000313" key="2">
    <source>
        <dbReference type="Proteomes" id="UP000600139"/>
    </source>
</evidence>
<dbReference type="AlphaFoldDB" id="A0A934R924"/>
<dbReference type="RefSeq" id="WP_200353107.1">
    <property type="nucleotide sequence ID" value="NZ_BAABHZ010000002.1"/>
</dbReference>
<protein>
    <submittedName>
        <fullName evidence="1">Uncharacterized protein</fullName>
    </submittedName>
</protein>
<organism evidence="1 2">
    <name type="scientific">Luteolibacter yonseiensis</name>
    <dbReference type="NCBI Taxonomy" id="1144680"/>
    <lineage>
        <taxon>Bacteria</taxon>
        <taxon>Pseudomonadati</taxon>
        <taxon>Verrucomicrobiota</taxon>
        <taxon>Verrucomicrobiia</taxon>
        <taxon>Verrucomicrobiales</taxon>
        <taxon>Verrucomicrobiaceae</taxon>
        <taxon>Luteolibacter</taxon>
    </lineage>
</organism>
<reference evidence="1" key="1">
    <citation type="submission" date="2021-01" db="EMBL/GenBank/DDBJ databases">
        <title>Modified the classification status of verrucomicrobia.</title>
        <authorList>
            <person name="Feng X."/>
        </authorList>
    </citation>
    <scope>NUCLEOTIDE SEQUENCE</scope>
    <source>
        <strain evidence="1">JCM 18052</strain>
    </source>
</reference>
<proteinExistence type="predicted"/>
<evidence type="ECO:0000313" key="1">
    <source>
        <dbReference type="EMBL" id="MBK1818158.1"/>
    </source>
</evidence>
<name>A0A934R924_9BACT</name>
<dbReference type="EMBL" id="JAENIK010000013">
    <property type="protein sequence ID" value="MBK1818158.1"/>
    <property type="molecule type" value="Genomic_DNA"/>
</dbReference>
<keyword evidence="2" id="KW-1185">Reference proteome</keyword>
<sequence>MRKMKIVAAALGVGGLAGGLVPLPDRVEASEVRVTPDRSRQSAPPGLAGKIEVPEQITTAWAAGCAKSRPDEFFRWLVKADPQPDLEIVAAFFQEWIRRDPDSAYRAALSLPGRFGFRENRFFVLELQELFKRDPLAALRWCGRIEGIIGDGPVMNHSKDVAEKQFPRLDPEEVRSLLNRARVGSATVWMADAYAQWLADSDPRAAIRWGESLNVEFQTTILPMVFLRWAEQDPKAAMEYIRNAPSHIRQYAALFAMPAGSAAEIFTGMKWLEQEMGISSYAGINNLMGRLYGKDEKAAQDYVVSLEPGGQREAAVRGLAEAACGRPETVLSLVVNLPDELQLEATNSAFLTRMPGWYPDFLKPLADGSVSEANMENYIHQLAIFLDGETGTSFARKTVTWKITDMPEVLGQTQDWLKDNPGPNRDRFIRDAHGVLKENPELRDRVFEKIPADELKRILEN</sequence>
<accession>A0A934R924</accession>
<dbReference type="Proteomes" id="UP000600139">
    <property type="component" value="Unassembled WGS sequence"/>
</dbReference>
<comment type="caution">
    <text evidence="1">The sequence shown here is derived from an EMBL/GenBank/DDBJ whole genome shotgun (WGS) entry which is preliminary data.</text>
</comment>